<dbReference type="Pfam" id="PF00441">
    <property type="entry name" value="Acyl-CoA_dh_1"/>
    <property type="match status" value="1"/>
</dbReference>
<dbReference type="InterPro" id="IPR036250">
    <property type="entry name" value="AcylCo_DH-like_C"/>
</dbReference>
<dbReference type="InterPro" id="IPR009100">
    <property type="entry name" value="AcylCoA_DH/oxidase_NM_dom_sf"/>
</dbReference>
<dbReference type="InterPro" id="IPR006091">
    <property type="entry name" value="Acyl-CoA_Oxase/DH_mid-dom"/>
</dbReference>
<organism evidence="10 11">
    <name type="scientific">Halomonas flagellata</name>
    <dbReference type="NCBI Taxonomy" id="2920385"/>
    <lineage>
        <taxon>Bacteria</taxon>
        <taxon>Pseudomonadati</taxon>
        <taxon>Pseudomonadota</taxon>
        <taxon>Gammaproteobacteria</taxon>
        <taxon>Oceanospirillales</taxon>
        <taxon>Halomonadaceae</taxon>
        <taxon>Halomonas</taxon>
    </lineage>
</organism>
<proteinExistence type="inferred from homology"/>
<evidence type="ECO:0000259" key="7">
    <source>
        <dbReference type="Pfam" id="PF00441"/>
    </source>
</evidence>
<reference evidence="10 11" key="1">
    <citation type="submission" date="2022-02" db="EMBL/GenBank/DDBJ databases">
        <title>Halomonas fukangensis sp. nov., a halophilic bacterium isolated from a bulk soil of Kalidium foliatum at Fukang.</title>
        <authorList>
            <person name="Huang Y."/>
        </authorList>
    </citation>
    <scope>NUCLEOTIDE SEQUENCE [LARGE SCALE GENOMIC DNA]</scope>
    <source>
        <strain evidence="10 11">EGI 63088</strain>
    </source>
</reference>
<evidence type="ECO:0000256" key="6">
    <source>
        <dbReference type="SAM" id="MobiDB-lite"/>
    </source>
</evidence>
<gene>
    <name evidence="10" type="ORF">MKP05_14815</name>
</gene>
<comment type="caution">
    <text evidence="10">The sequence shown here is derived from an EMBL/GenBank/DDBJ whole genome shotgun (WGS) entry which is preliminary data.</text>
</comment>
<evidence type="ECO:0000256" key="2">
    <source>
        <dbReference type="ARBA" id="ARBA00009347"/>
    </source>
</evidence>
<dbReference type="PROSITE" id="PS00072">
    <property type="entry name" value="ACYL_COA_DH_1"/>
    <property type="match status" value="1"/>
</dbReference>
<dbReference type="Pfam" id="PF02770">
    <property type="entry name" value="Acyl-CoA_dh_M"/>
    <property type="match status" value="1"/>
</dbReference>
<feature type="domain" description="Acyl-CoA oxidase/dehydrogenase middle" evidence="8">
    <location>
        <begin position="186"/>
        <end position="277"/>
    </location>
</feature>
<evidence type="ECO:0000256" key="3">
    <source>
        <dbReference type="ARBA" id="ARBA00022630"/>
    </source>
</evidence>
<dbReference type="Pfam" id="PF18158">
    <property type="entry name" value="AidB_N"/>
    <property type="match status" value="1"/>
</dbReference>
<dbReference type="PANTHER" id="PTHR42707">
    <property type="entry name" value="ACYL-COA DEHYDROGENASE"/>
    <property type="match status" value="1"/>
</dbReference>
<evidence type="ECO:0000256" key="1">
    <source>
        <dbReference type="ARBA" id="ARBA00001974"/>
    </source>
</evidence>
<evidence type="ECO:0000256" key="5">
    <source>
        <dbReference type="RuleBase" id="RU362125"/>
    </source>
</evidence>
<evidence type="ECO:0000259" key="9">
    <source>
        <dbReference type="Pfam" id="PF18158"/>
    </source>
</evidence>
<sequence length="548" mass="60295">MSDHAPRTRLATHEVTNQPAPGGDRDLLATDLPLREALGREAPDWVARRLAALGRETGSARVQALGEAANRHPPELRLFDRHGRRLDEVLYHPAYHELMHLAIDHGWHAVAWQEEGRGGHQAHVAALYLLTQAEPGFCCPITMTHAAMPVLRQSSRLEARWATGLLAWDYDPRPLPAADKSGLTFGMAMTEKQGGSDVRSNATRAEPGEDGWWLTGHKWFCSAPMSDAFLTLARSDEGLSCFLVPRFTPDGERNAIELQRLKEKCGNRANASAEIEYRGAWAEAVGEPGRGVATILAMVQQTRLDAATAPVGMMRQALGEAWRHVRERHAFGRALAEQPLMRQVIADLALEVEAGLALVMRTARAFDGMDQEHERALARVLPALAKYWHNKRGPGFMAEAMECLGGIGYVEETPLARLYREAPVNSIWEGSGNVICLDLLRVFSRHPEAVAALRMELAQAHGQQADFDRALAGLERELARPAEELEPRARWLAQRLAQCLQAALLLRHAPPEVATTFCRARLGDEAGPAYGVLPSDAPLAAILERIGS</sequence>
<dbReference type="SUPFAM" id="SSF47203">
    <property type="entry name" value="Acyl-CoA dehydrogenase C-terminal domain-like"/>
    <property type="match status" value="1"/>
</dbReference>
<evidence type="ECO:0000259" key="8">
    <source>
        <dbReference type="Pfam" id="PF02770"/>
    </source>
</evidence>
<name>A0ABS9RX11_9GAMM</name>
<dbReference type="PROSITE" id="PS00073">
    <property type="entry name" value="ACYL_COA_DH_2"/>
    <property type="match status" value="1"/>
</dbReference>
<dbReference type="RefSeq" id="WP_240569051.1">
    <property type="nucleotide sequence ID" value="NZ_JAKVPY010000018.1"/>
</dbReference>
<comment type="similarity">
    <text evidence="2 5">Belongs to the acyl-CoA dehydrogenase family.</text>
</comment>
<keyword evidence="3 5" id="KW-0285">Flavoprotein</keyword>
<feature type="domain" description="Acyl-CoA dehydrogenase/oxidase C-terminal" evidence="7">
    <location>
        <begin position="289"/>
        <end position="441"/>
    </location>
</feature>
<dbReference type="InterPro" id="IPR006089">
    <property type="entry name" value="Acyl-CoA_DH_CS"/>
</dbReference>
<dbReference type="InterPro" id="IPR041504">
    <property type="entry name" value="AidB_N"/>
</dbReference>
<dbReference type="EMBL" id="JAKVPY010000018">
    <property type="protein sequence ID" value="MCH4564380.1"/>
    <property type="molecule type" value="Genomic_DNA"/>
</dbReference>
<evidence type="ECO:0000256" key="4">
    <source>
        <dbReference type="ARBA" id="ARBA00022827"/>
    </source>
</evidence>
<dbReference type="Gene3D" id="6.10.250.600">
    <property type="match status" value="1"/>
</dbReference>
<dbReference type="SUPFAM" id="SSF56645">
    <property type="entry name" value="Acyl-CoA dehydrogenase NM domain-like"/>
    <property type="match status" value="1"/>
</dbReference>
<protein>
    <submittedName>
        <fullName evidence="10">Acyl-CoA dehydrogenase family protein</fullName>
    </submittedName>
</protein>
<dbReference type="Proteomes" id="UP001202117">
    <property type="component" value="Unassembled WGS sequence"/>
</dbReference>
<comment type="cofactor">
    <cofactor evidence="1 5">
        <name>FAD</name>
        <dbReference type="ChEBI" id="CHEBI:57692"/>
    </cofactor>
</comment>
<dbReference type="InterPro" id="IPR009075">
    <property type="entry name" value="AcylCo_DH/oxidase_C"/>
</dbReference>
<dbReference type="InterPro" id="IPR052904">
    <property type="entry name" value="Acyl-CoA_dehydrogenase-like"/>
</dbReference>
<feature type="domain" description="Adaptive response protein AidB N-terminal" evidence="9">
    <location>
        <begin position="17"/>
        <end position="172"/>
    </location>
</feature>
<keyword evidence="5" id="KW-0560">Oxidoreductase</keyword>
<dbReference type="Gene3D" id="1.20.140.10">
    <property type="entry name" value="Butyryl-CoA Dehydrogenase, subunit A, domain 3"/>
    <property type="match status" value="1"/>
</dbReference>
<keyword evidence="11" id="KW-1185">Reference proteome</keyword>
<keyword evidence="4 5" id="KW-0274">FAD</keyword>
<accession>A0ABS9RX11</accession>
<feature type="region of interest" description="Disordered" evidence="6">
    <location>
        <begin position="1"/>
        <end position="25"/>
    </location>
</feature>
<evidence type="ECO:0000313" key="11">
    <source>
        <dbReference type="Proteomes" id="UP001202117"/>
    </source>
</evidence>
<dbReference type="PANTHER" id="PTHR42707:SF3">
    <property type="entry name" value="ACYL-COA DEHYDROGENASE AIDB-RELATED"/>
    <property type="match status" value="1"/>
</dbReference>
<dbReference type="Gene3D" id="2.40.110.20">
    <property type="match status" value="1"/>
</dbReference>
<evidence type="ECO:0000313" key="10">
    <source>
        <dbReference type="EMBL" id="MCH4564380.1"/>
    </source>
</evidence>